<dbReference type="SMART" id="SM00384">
    <property type="entry name" value="AT_hook"/>
    <property type="match status" value="7"/>
</dbReference>
<proteinExistence type="predicted"/>
<evidence type="ECO:0000256" key="3">
    <source>
        <dbReference type="ARBA" id="ARBA00023242"/>
    </source>
</evidence>
<evidence type="ECO:0000256" key="1">
    <source>
        <dbReference type="ARBA" id="ARBA00004123"/>
    </source>
</evidence>
<dbReference type="GO" id="GO:0003743">
    <property type="term" value="F:translation initiation factor activity"/>
    <property type="evidence" value="ECO:0007669"/>
    <property type="project" value="UniProtKB-KW"/>
</dbReference>
<dbReference type="STRING" id="2094558.A0A314Z9V3"/>
<keyword evidence="7" id="KW-1185">Reference proteome</keyword>
<comment type="subcellular location">
    <subcellularLocation>
        <location evidence="1">Nucleus</location>
    </subcellularLocation>
</comment>
<protein>
    <submittedName>
        <fullName evidence="6">Translation initiation factor IF-2</fullName>
    </submittedName>
</protein>
<evidence type="ECO:0000256" key="4">
    <source>
        <dbReference type="SAM" id="MobiDB-lite"/>
    </source>
</evidence>
<dbReference type="AlphaFoldDB" id="A0A314Z9V3"/>
<dbReference type="GO" id="GO:0003690">
    <property type="term" value="F:double-stranded DNA binding"/>
    <property type="evidence" value="ECO:0007669"/>
    <property type="project" value="TreeGrafter"/>
</dbReference>
<evidence type="ECO:0000259" key="5">
    <source>
        <dbReference type="PROSITE" id="PS51504"/>
    </source>
</evidence>
<feature type="compositionally biased region" description="Low complexity" evidence="4">
    <location>
        <begin position="169"/>
        <end position="183"/>
    </location>
</feature>
<dbReference type="GO" id="GO:0000786">
    <property type="term" value="C:nucleosome"/>
    <property type="evidence" value="ECO:0007669"/>
    <property type="project" value="InterPro"/>
</dbReference>
<dbReference type="PRINTS" id="PR00929">
    <property type="entry name" value="ATHOOK"/>
</dbReference>
<dbReference type="GO" id="GO:0031492">
    <property type="term" value="F:nucleosomal DNA binding"/>
    <property type="evidence" value="ECO:0007669"/>
    <property type="project" value="TreeGrafter"/>
</dbReference>
<dbReference type="EMBL" id="PJQY01000227">
    <property type="protein sequence ID" value="PQQ15500.1"/>
    <property type="molecule type" value="Genomic_DNA"/>
</dbReference>
<dbReference type="GO" id="GO:0030261">
    <property type="term" value="P:chromosome condensation"/>
    <property type="evidence" value="ECO:0007669"/>
    <property type="project" value="TreeGrafter"/>
</dbReference>
<keyword evidence="2" id="KW-0238">DNA-binding</keyword>
<keyword evidence="6" id="KW-0396">Initiation factor</keyword>
<feature type="compositionally biased region" description="Low complexity" evidence="4">
    <location>
        <begin position="140"/>
        <end position="157"/>
    </location>
</feature>
<feature type="compositionally biased region" description="Basic residues" evidence="4">
    <location>
        <begin position="297"/>
        <end position="307"/>
    </location>
</feature>
<dbReference type="Proteomes" id="UP000250321">
    <property type="component" value="Unassembled WGS sequence"/>
</dbReference>
<accession>A0A314Z9V3</accession>
<evidence type="ECO:0000313" key="7">
    <source>
        <dbReference type="Proteomes" id="UP000250321"/>
    </source>
</evidence>
<evidence type="ECO:0000256" key="2">
    <source>
        <dbReference type="ARBA" id="ARBA00023125"/>
    </source>
</evidence>
<dbReference type="PROSITE" id="PS51504">
    <property type="entry name" value="H15"/>
    <property type="match status" value="1"/>
</dbReference>
<evidence type="ECO:0000313" key="6">
    <source>
        <dbReference type="EMBL" id="PQQ15500.1"/>
    </source>
</evidence>
<dbReference type="GO" id="GO:0006334">
    <property type="term" value="P:nucleosome assembly"/>
    <property type="evidence" value="ECO:0007669"/>
    <property type="project" value="InterPro"/>
</dbReference>
<feature type="region of interest" description="Disordered" evidence="4">
    <location>
        <begin position="270"/>
        <end position="333"/>
    </location>
</feature>
<dbReference type="SUPFAM" id="SSF46785">
    <property type="entry name" value="Winged helix' DNA-binding domain"/>
    <property type="match status" value="1"/>
</dbReference>
<dbReference type="CDD" id="cd00073">
    <property type="entry name" value="H15"/>
    <property type="match status" value="1"/>
</dbReference>
<dbReference type="Gene3D" id="1.10.10.10">
    <property type="entry name" value="Winged helix-like DNA-binding domain superfamily/Winged helix DNA-binding domain"/>
    <property type="match status" value="1"/>
</dbReference>
<gene>
    <name evidence="6" type="ORF">Pyn_28893</name>
</gene>
<comment type="caution">
    <text evidence="6">The sequence shown here is derived from an EMBL/GenBank/DDBJ whole genome shotgun (WGS) entry which is preliminary data.</text>
</comment>
<reference evidence="6 7" key="1">
    <citation type="submission" date="2018-02" db="EMBL/GenBank/DDBJ databases">
        <title>Draft genome of wild Prunus yedoensis var. nudiflora.</title>
        <authorList>
            <person name="Baek S."/>
            <person name="Kim J.-H."/>
            <person name="Choi K."/>
            <person name="Kim G.-B."/>
            <person name="Cho A."/>
            <person name="Jang H."/>
            <person name="Shin C.-H."/>
            <person name="Yu H.-J."/>
            <person name="Mun J.-H."/>
        </authorList>
    </citation>
    <scope>NUCLEOTIDE SEQUENCE [LARGE SCALE GENOMIC DNA]</scope>
    <source>
        <strain evidence="7">cv. Jeju island</strain>
        <tissue evidence="6">Leaf</tissue>
    </source>
</reference>
<sequence length="497" mass="52982">MDPPPPPYPTPHPYPPPIATTTTAIVSAAPAITPLATEDQNNIATTHVAANPTPPPNPTSNHPPYAEMIYAAIAALKEKDGSSKRAIAKYIERAYSGLPTTHSALLTHHLKRLKSNGLLVMVKKSYKLPRSDASLPPPNASAAAAAATTALPSAGPSRGRGRPPKTKPILDQPSLQQPIPQQPTFQQSIPILQQPNLQQPIHILQQPNLQQSIPIPFPSSLAYKNPFPFPSSPLYSNTPIFRPSPSPPYSKIRSPCLLLLDWRPGRPRKVVGAGIGQAGGGPVSAKRGRGRPPGPRLPKKRPGRPPKPKSVSAVVGPNGLVKRGRGRPSKAEPKSVFFPYATNVPIMGAFEQNNVPNVVGPQQSLPRPRGRPKKKDAAAAVRVGGLVPGKRGRPPGLPGMERPKRSTGRPVGRPKKNALVTTTEAPDSQAVANGEFKRKLEYFQFKVGQAVGALKPYLNNESEVSAIAAIQELEGLAAMDISAPFTFEAPQPPVLQS</sequence>
<dbReference type="InterPro" id="IPR017956">
    <property type="entry name" value="AT_hook_DNA-bd_motif"/>
</dbReference>
<dbReference type="InterPro" id="IPR036390">
    <property type="entry name" value="WH_DNA-bd_sf"/>
</dbReference>
<feature type="compositionally biased region" description="Gly residues" evidence="4">
    <location>
        <begin position="273"/>
        <end position="282"/>
    </location>
</feature>
<feature type="region of interest" description="Disordered" evidence="4">
    <location>
        <begin position="386"/>
        <end position="415"/>
    </location>
</feature>
<keyword evidence="6" id="KW-0648">Protein biosynthesis</keyword>
<dbReference type="InterPro" id="IPR005818">
    <property type="entry name" value="Histone_H1/H5_H15"/>
</dbReference>
<dbReference type="InterPro" id="IPR036388">
    <property type="entry name" value="WH-like_DNA-bd_sf"/>
</dbReference>
<feature type="domain" description="H15" evidence="5">
    <location>
        <begin position="61"/>
        <end position="130"/>
    </location>
</feature>
<dbReference type="PANTHER" id="PTHR11467:SF29">
    <property type="entry name" value="OS03G0711600 PROTEIN"/>
    <property type="match status" value="1"/>
</dbReference>
<dbReference type="FunFam" id="1.10.10.10:FF:000637">
    <property type="entry name" value="Histone H1.2"/>
    <property type="match status" value="1"/>
</dbReference>
<keyword evidence="3" id="KW-0539">Nucleus</keyword>
<dbReference type="Pfam" id="PF00538">
    <property type="entry name" value="Linker_histone"/>
    <property type="match status" value="1"/>
</dbReference>
<dbReference type="GO" id="GO:0005730">
    <property type="term" value="C:nucleolus"/>
    <property type="evidence" value="ECO:0007669"/>
    <property type="project" value="TreeGrafter"/>
</dbReference>
<feature type="region of interest" description="Disordered" evidence="4">
    <location>
        <begin position="131"/>
        <end position="183"/>
    </location>
</feature>
<dbReference type="PANTHER" id="PTHR11467">
    <property type="entry name" value="HISTONE H1"/>
    <property type="match status" value="1"/>
</dbReference>
<organism evidence="6 7">
    <name type="scientific">Prunus yedoensis var. nudiflora</name>
    <dbReference type="NCBI Taxonomy" id="2094558"/>
    <lineage>
        <taxon>Eukaryota</taxon>
        <taxon>Viridiplantae</taxon>
        <taxon>Streptophyta</taxon>
        <taxon>Embryophyta</taxon>
        <taxon>Tracheophyta</taxon>
        <taxon>Spermatophyta</taxon>
        <taxon>Magnoliopsida</taxon>
        <taxon>eudicotyledons</taxon>
        <taxon>Gunneridae</taxon>
        <taxon>Pentapetalae</taxon>
        <taxon>rosids</taxon>
        <taxon>fabids</taxon>
        <taxon>Rosales</taxon>
        <taxon>Rosaceae</taxon>
        <taxon>Amygdaloideae</taxon>
        <taxon>Amygdaleae</taxon>
        <taxon>Prunus</taxon>
    </lineage>
</organism>
<dbReference type="OrthoDB" id="1110759at2759"/>
<dbReference type="SMART" id="SM00526">
    <property type="entry name" value="H15"/>
    <property type="match status" value="1"/>
</dbReference>
<dbReference type="GO" id="GO:0045910">
    <property type="term" value="P:negative regulation of DNA recombination"/>
    <property type="evidence" value="ECO:0007669"/>
    <property type="project" value="TreeGrafter"/>
</dbReference>
<name>A0A314Z9V3_PRUYE</name>